<name>A0ABQ0YGR7_9NOCA</name>
<feature type="domain" description="N-acetyltransferase" evidence="2">
    <location>
        <begin position="152"/>
        <end position="217"/>
    </location>
</feature>
<reference evidence="3 4" key="1">
    <citation type="journal article" date="2018" name="Biodegradation">
        <title>1,4-Dioxane degradation characteristics of Rhodococcus aetherivorans JCM 14343.</title>
        <authorList>
            <person name="Inoue D."/>
            <person name="Tsunoda T."/>
            <person name="Yamamoto N."/>
            <person name="Ike M."/>
            <person name="Sei K."/>
        </authorList>
    </citation>
    <scope>NUCLEOTIDE SEQUENCE [LARGE SCALE GENOMIC DNA]</scope>
    <source>
        <strain evidence="3 4">JCM 14343</strain>
    </source>
</reference>
<organism evidence="3 4">
    <name type="scientific">Rhodococcus aetherivorans</name>
    <dbReference type="NCBI Taxonomy" id="191292"/>
    <lineage>
        <taxon>Bacteria</taxon>
        <taxon>Bacillati</taxon>
        <taxon>Actinomycetota</taxon>
        <taxon>Actinomycetes</taxon>
        <taxon>Mycobacteriales</taxon>
        <taxon>Nocardiaceae</taxon>
        <taxon>Rhodococcus</taxon>
    </lineage>
</organism>
<dbReference type="EMBL" id="BLAH01000026">
    <property type="protein sequence ID" value="GES35701.1"/>
    <property type="molecule type" value="Genomic_DNA"/>
</dbReference>
<dbReference type="CDD" id="cd04301">
    <property type="entry name" value="NAT_SF"/>
    <property type="match status" value="1"/>
</dbReference>
<evidence type="ECO:0000313" key="3">
    <source>
        <dbReference type="EMBL" id="GES35701.1"/>
    </source>
</evidence>
<accession>A0ABQ0YGR7</accession>
<dbReference type="Pfam" id="PF00583">
    <property type="entry name" value="Acetyltransf_1"/>
    <property type="match status" value="1"/>
</dbReference>
<dbReference type="InterPro" id="IPR000182">
    <property type="entry name" value="GNAT_dom"/>
</dbReference>
<dbReference type="SUPFAM" id="SSF55729">
    <property type="entry name" value="Acyl-CoA N-acyltransferases (Nat)"/>
    <property type="match status" value="1"/>
</dbReference>
<protein>
    <recommendedName>
        <fullName evidence="2">N-acetyltransferase domain-containing protein</fullName>
    </recommendedName>
</protein>
<evidence type="ECO:0000313" key="4">
    <source>
        <dbReference type="Proteomes" id="UP000325466"/>
    </source>
</evidence>
<proteinExistence type="predicted"/>
<dbReference type="InterPro" id="IPR013760">
    <property type="entry name" value="Topo_IIA-like_dom_sf"/>
</dbReference>
<gene>
    <name evidence="3" type="ORF">RAJCM14343_0950</name>
</gene>
<dbReference type="SUPFAM" id="SSF56719">
    <property type="entry name" value="Type II DNA topoisomerase"/>
    <property type="match status" value="1"/>
</dbReference>
<comment type="catalytic activity">
    <reaction evidence="1">
        <text>ATP-dependent breakage, passage and rejoining of double-stranded DNA.</text>
        <dbReference type="EC" id="5.6.2.2"/>
    </reaction>
</comment>
<sequence length="232" mass="25847">MPGRAALEKGCHPMTTANHDQVLDKREIAAALLRALERRHEVLDAIVESNDRAEAVATVARLLDTDEFCAEAVLNLPFRRLTKAERKKIREELDDLDAVLKWTPAERPYATGAHFRLRQFSDSEPDRELFRVRCEEQLGDAGAAQVEQERAAGLSRIDDESAVWLVAEDLSGTEPKPVGFAFGELQGHEVDVAIWVHPELRKQGYGTATLKHARTELAAYFPGTTIIVRSPA</sequence>
<comment type="caution">
    <text evidence="3">The sequence shown here is derived from an EMBL/GenBank/DDBJ whole genome shotgun (WGS) entry which is preliminary data.</text>
</comment>
<dbReference type="Proteomes" id="UP000325466">
    <property type="component" value="Unassembled WGS sequence"/>
</dbReference>
<dbReference type="InterPro" id="IPR013757">
    <property type="entry name" value="Topo_IIA_A_a_sf"/>
</dbReference>
<keyword evidence="4" id="KW-1185">Reference proteome</keyword>
<dbReference type="Gene3D" id="1.10.268.10">
    <property type="entry name" value="Topoisomerase, domain 3"/>
    <property type="match status" value="1"/>
</dbReference>
<dbReference type="InterPro" id="IPR016181">
    <property type="entry name" value="Acyl_CoA_acyltransferase"/>
</dbReference>
<evidence type="ECO:0000256" key="1">
    <source>
        <dbReference type="ARBA" id="ARBA00000185"/>
    </source>
</evidence>
<dbReference type="Gene3D" id="3.40.630.30">
    <property type="match status" value="1"/>
</dbReference>
<evidence type="ECO:0000259" key="2">
    <source>
        <dbReference type="Pfam" id="PF00583"/>
    </source>
</evidence>